<dbReference type="PANTHER" id="PTHR33377">
    <property type="entry name" value="OS10G0134700 PROTEIN-RELATED"/>
    <property type="match status" value="1"/>
</dbReference>
<keyword evidence="2" id="KW-1185">Reference proteome</keyword>
<accession>A0A3L6PFB6</accession>
<reference evidence="2" key="1">
    <citation type="journal article" date="2019" name="Nat. Commun.">
        <title>The genome of broomcorn millet.</title>
        <authorList>
            <person name="Zou C."/>
            <person name="Miki D."/>
            <person name="Li D."/>
            <person name="Tang Q."/>
            <person name="Xiao L."/>
            <person name="Rajput S."/>
            <person name="Deng P."/>
            <person name="Jia W."/>
            <person name="Huang R."/>
            <person name="Zhang M."/>
            <person name="Sun Y."/>
            <person name="Hu J."/>
            <person name="Fu X."/>
            <person name="Schnable P.S."/>
            <person name="Li F."/>
            <person name="Zhang H."/>
            <person name="Feng B."/>
            <person name="Zhu X."/>
            <person name="Liu R."/>
            <person name="Schnable J.C."/>
            <person name="Zhu J.-K."/>
            <person name="Zhang H."/>
        </authorList>
    </citation>
    <scope>NUCLEOTIDE SEQUENCE [LARGE SCALE GENOMIC DNA]</scope>
</reference>
<gene>
    <name evidence="1" type="ORF">C2845_PM10G20310</name>
</gene>
<dbReference type="OrthoDB" id="680616at2759"/>
<dbReference type="Proteomes" id="UP000275267">
    <property type="component" value="Unassembled WGS sequence"/>
</dbReference>
<sequence>MEFTREVVVPAALSEILGRVLSFLLDNFRRPAAGARDAHRRRLERLLGNIGSLVEEAEGRHITNHHLLAHLKALTSGMYRGRFALEVTDLDDASNAVGHGGGDDGDAAGAVTAVGQRSLALRSTFNSAKRYRATSLILGSGGEDGTERLAAAVDELESLTREYTREFILLVQGYPRKVHRPVRTTLYMDRCVFGRHVEKERIVDFLMQRAPGGAAPYLSMLAVVGAKKSGKTTLVKHACDDERVRDHFARIEWFETPDVVRQGGRPDQTMWESDGPEYLAGVRRILGEPRFAAGRSLLVFEDAWPVDESSWSALASSPSALADGSKLLFTCRDADLARLGTVEPVVLHRLQHEEFWYYFKAFAFGGAHPRDYPRIAAVGREISEHLERMFLDARVLGTLLRANFDGRFWCRVLSAIVRCRLRPFHVGVLLELLPVRGRLQSYGYCRSPPKFTVQDVFSAGATDHGGDLEDGFITIHLCRETLYMDHWYSITFKNDERAACCRVTSSEQFVAASH</sequence>
<dbReference type="PANTHER" id="PTHR33377:SF55">
    <property type="entry name" value="NB-ARC DOMAIN-CONTAINING PROTEIN"/>
    <property type="match status" value="1"/>
</dbReference>
<comment type="caution">
    <text evidence="1">The sequence shown here is derived from an EMBL/GenBank/DDBJ whole genome shotgun (WGS) entry which is preliminary data.</text>
</comment>
<dbReference type="SUPFAM" id="SSF52540">
    <property type="entry name" value="P-loop containing nucleoside triphosphate hydrolases"/>
    <property type="match status" value="1"/>
</dbReference>
<evidence type="ECO:0000313" key="1">
    <source>
        <dbReference type="EMBL" id="RLM54805.1"/>
    </source>
</evidence>
<name>A0A3L6PFB6_PANMI</name>
<dbReference type="AlphaFoldDB" id="A0A3L6PFB6"/>
<dbReference type="Gene3D" id="3.40.50.300">
    <property type="entry name" value="P-loop containing nucleotide triphosphate hydrolases"/>
    <property type="match status" value="1"/>
</dbReference>
<dbReference type="GO" id="GO:0043531">
    <property type="term" value="F:ADP binding"/>
    <property type="evidence" value="ECO:0007669"/>
    <property type="project" value="InterPro"/>
</dbReference>
<evidence type="ECO:0000313" key="2">
    <source>
        <dbReference type="Proteomes" id="UP000275267"/>
    </source>
</evidence>
<protein>
    <submittedName>
        <fullName evidence="1">Uncharacterized protein</fullName>
    </submittedName>
</protein>
<organism evidence="1 2">
    <name type="scientific">Panicum miliaceum</name>
    <name type="common">Proso millet</name>
    <name type="synonym">Broomcorn millet</name>
    <dbReference type="NCBI Taxonomy" id="4540"/>
    <lineage>
        <taxon>Eukaryota</taxon>
        <taxon>Viridiplantae</taxon>
        <taxon>Streptophyta</taxon>
        <taxon>Embryophyta</taxon>
        <taxon>Tracheophyta</taxon>
        <taxon>Spermatophyta</taxon>
        <taxon>Magnoliopsida</taxon>
        <taxon>Liliopsida</taxon>
        <taxon>Poales</taxon>
        <taxon>Poaceae</taxon>
        <taxon>PACMAD clade</taxon>
        <taxon>Panicoideae</taxon>
        <taxon>Panicodae</taxon>
        <taxon>Paniceae</taxon>
        <taxon>Panicinae</taxon>
        <taxon>Panicum</taxon>
        <taxon>Panicum sect. Panicum</taxon>
    </lineage>
</organism>
<dbReference type="InterPro" id="IPR027417">
    <property type="entry name" value="P-loop_NTPase"/>
</dbReference>
<proteinExistence type="predicted"/>
<dbReference type="STRING" id="4540.A0A3L6PFB6"/>
<dbReference type="EMBL" id="PQIB02000018">
    <property type="protein sequence ID" value="RLM54805.1"/>
    <property type="molecule type" value="Genomic_DNA"/>
</dbReference>